<dbReference type="EMBL" id="NBSK02000004">
    <property type="protein sequence ID" value="KAJ0214590.1"/>
    <property type="molecule type" value="Genomic_DNA"/>
</dbReference>
<comment type="caution">
    <text evidence="2">The sequence shown here is derived from an EMBL/GenBank/DDBJ whole genome shotgun (WGS) entry which is preliminary data.</text>
</comment>
<dbReference type="Pfam" id="PF03108">
    <property type="entry name" value="DBD_Tnp_Mut"/>
    <property type="match status" value="1"/>
</dbReference>
<organism evidence="2 3">
    <name type="scientific">Lactuca sativa</name>
    <name type="common">Garden lettuce</name>
    <dbReference type="NCBI Taxonomy" id="4236"/>
    <lineage>
        <taxon>Eukaryota</taxon>
        <taxon>Viridiplantae</taxon>
        <taxon>Streptophyta</taxon>
        <taxon>Embryophyta</taxon>
        <taxon>Tracheophyta</taxon>
        <taxon>Spermatophyta</taxon>
        <taxon>Magnoliopsida</taxon>
        <taxon>eudicotyledons</taxon>
        <taxon>Gunneridae</taxon>
        <taxon>Pentapetalae</taxon>
        <taxon>asterids</taxon>
        <taxon>campanulids</taxon>
        <taxon>Asterales</taxon>
        <taxon>Asteraceae</taxon>
        <taxon>Cichorioideae</taxon>
        <taxon>Cichorieae</taxon>
        <taxon>Lactucinae</taxon>
        <taxon>Lactuca</taxon>
    </lineage>
</organism>
<dbReference type="AlphaFoldDB" id="A0A9R1W1M5"/>
<dbReference type="InterPro" id="IPR004332">
    <property type="entry name" value="Transposase_MuDR"/>
</dbReference>
<evidence type="ECO:0000313" key="3">
    <source>
        <dbReference type="Proteomes" id="UP000235145"/>
    </source>
</evidence>
<name>A0A9R1W1M5_LACSA</name>
<accession>A0A9R1W1M5</accession>
<gene>
    <name evidence="2" type="ORF">LSAT_V11C400218170</name>
</gene>
<evidence type="ECO:0000313" key="2">
    <source>
        <dbReference type="EMBL" id="KAJ0214590.1"/>
    </source>
</evidence>
<evidence type="ECO:0000259" key="1">
    <source>
        <dbReference type="Pfam" id="PF03108"/>
    </source>
</evidence>
<proteinExistence type="predicted"/>
<dbReference type="Proteomes" id="UP000235145">
    <property type="component" value="Unassembled WGS sequence"/>
</dbReference>
<protein>
    <recommendedName>
        <fullName evidence="1">Transposase MuDR plant domain-containing protein</fullName>
    </recommendedName>
</protein>
<reference evidence="2 3" key="1">
    <citation type="journal article" date="2017" name="Nat. Commun.">
        <title>Genome assembly with in vitro proximity ligation data and whole-genome triplication in lettuce.</title>
        <authorList>
            <person name="Reyes-Chin-Wo S."/>
            <person name="Wang Z."/>
            <person name="Yang X."/>
            <person name="Kozik A."/>
            <person name="Arikit S."/>
            <person name="Song C."/>
            <person name="Xia L."/>
            <person name="Froenicke L."/>
            <person name="Lavelle D.O."/>
            <person name="Truco M.J."/>
            <person name="Xia R."/>
            <person name="Zhu S."/>
            <person name="Xu C."/>
            <person name="Xu H."/>
            <person name="Xu X."/>
            <person name="Cox K."/>
            <person name="Korf I."/>
            <person name="Meyers B.C."/>
            <person name="Michelmore R.W."/>
        </authorList>
    </citation>
    <scope>NUCLEOTIDE SEQUENCE [LARGE SCALE GENOMIC DNA]</scope>
    <source>
        <strain evidence="3">cv. Salinas</strain>
        <tissue evidence="2">Seedlings</tissue>
    </source>
</reference>
<sequence length="208" mass="24189">MVRTLIGKYILLKLSKMHLHTYMCEQEQSCIDLDSKKKSMAMLHMCEEKKEVTIYLTMYDTYASNNLSLSNHLCGNIDEPHVNPECFPSEESYYNHLNSDNEDEPMNVDDEAYSFSKNSLGTKLENIVDYRRALNHYAITNVFDYFNLKNDKTQFTARCESTDYEWKSYVSIMQDAITTKERKLYKVILLPEATKVIISVPLMGGLQI</sequence>
<keyword evidence="3" id="KW-1185">Reference proteome</keyword>
<feature type="domain" description="Transposase MuDR plant" evidence="1">
    <location>
        <begin position="119"/>
        <end position="167"/>
    </location>
</feature>